<sequence length="828" mass="93915">MSLSNTLKQLRRETPVSRVFPVTHFNSPTVFESHHGLLGATLQIAGIPFVTENPDFLNQMNERLHQALLTIDERFMVYVTVHRKKESLHLGGNFQSRFAWRVNDKYHARFVGKNLYRNAIYLTLVLKGDDSSQTARSLHWFEKLNASRHLHNNMAHRDAQMALLNQQMDSLKTALSAFGVHRLGEQDERLGYSELMAFLGLWVNGGESPVLSYPTFCPPISLSLPDTWVSETLYPEGHIGQYLSRKQLFFGHAIQFQGNADDDKRFGAMLSVKKYGKHTHSLLLDPLLQLDAEFIATHSFAPIPRDAALKAINKKRGKLINANDLGISQIQALETLEDDLASDNARLGYHHNTLMLLANDTATLDNLIRETETLYAQADMTLVRERLGLEPAFWAQIPTNHAFIARASLITSSNFVGFCSLHNFKTGFRDGNHLGSAVTLLETPSKTPVYFNYHSQSSATNPAKGHTAIFGATNAGKNTLVAFMDAQMERYGHRSFFLDRDQASKIYVLSSEKSAYTIISPAHAKTLRMNPLQLPDTKANRSFIKEWFAQLIRQPNEDDLPSALTETINECIDYAFEHLQPRYRTLSNVSKLLPMDFARWPELRRWLKGQGTMGDGEFAWLFDHEEDALNFDFDKVGFDITYLMDEVSPLISTPVYLYLLHRMRQCLDGRLTSFIIDEAWQVLNSPFWLKHLKSWLATIRKKNGHFIFMTQTPESVVESSIASVILTNLATTIYFPNQAANADTYLNHLQLTPTEYDTIKGLTPESRLFLYKQGHESLLCKLDLSDLAEEIRVFSGNQQSVALFDAIVTEVGSQPEQWLPVFLERSAA</sequence>
<dbReference type="OrthoDB" id="9816422at2"/>
<dbReference type="AlphaFoldDB" id="A0A0W0XYG0"/>
<evidence type="ECO:0000259" key="4">
    <source>
        <dbReference type="Pfam" id="PF03135"/>
    </source>
</evidence>
<organism evidence="5 6">
    <name type="scientific">Legionella rubrilucens</name>
    <dbReference type="NCBI Taxonomy" id="458"/>
    <lineage>
        <taxon>Bacteria</taxon>
        <taxon>Pseudomonadati</taxon>
        <taxon>Pseudomonadota</taxon>
        <taxon>Gammaproteobacteria</taxon>
        <taxon>Legionellales</taxon>
        <taxon>Legionellaceae</taxon>
        <taxon>Legionella</taxon>
    </lineage>
</organism>
<dbReference type="Pfam" id="PF03135">
    <property type="entry name" value="CagE_TrbE_VirB"/>
    <property type="match status" value="1"/>
</dbReference>
<dbReference type="InterPro" id="IPR027417">
    <property type="entry name" value="P-loop_NTPase"/>
</dbReference>
<dbReference type="PANTHER" id="PTHR30121:SF12">
    <property type="entry name" value="TYPE IV SECRETION SYSTEM PROTEIN CAGE"/>
    <property type="match status" value="1"/>
</dbReference>
<dbReference type="PANTHER" id="PTHR30121">
    <property type="entry name" value="UNCHARACTERIZED PROTEIN YJGR-RELATED"/>
    <property type="match status" value="1"/>
</dbReference>
<keyword evidence="3" id="KW-0067">ATP-binding</keyword>
<feature type="domain" description="CagE TrbE VirB component of type IV transporter system central" evidence="4">
    <location>
        <begin position="182"/>
        <end position="406"/>
    </location>
</feature>
<comment type="similarity">
    <text evidence="1">Belongs to the TrbE/VirB4 family.</text>
</comment>
<dbReference type="NCBIfam" id="TIGR00929">
    <property type="entry name" value="VirB4_CagE"/>
    <property type="match status" value="1"/>
</dbReference>
<evidence type="ECO:0000256" key="1">
    <source>
        <dbReference type="ARBA" id="ARBA00006512"/>
    </source>
</evidence>
<proteinExistence type="inferred from homology"/>
<keyword evidence="2" id="KW-0547">Nucleotide-binding</keyword>
<dbReference type="RefSeq" id="WP_058530816.1">
    <property type="nucleotide sequence ID" value="NZ_CAAAIN010000013.1"/>
</dbReference>
<evidence type="ECO:0000256" key="2">
    <source>
        <dbReference type="ARBA" id="ARBA00022741"/>
    </source>
</evidence>
<dbReference type="PATRIC" id="fig|458.5.peg.730"/>
<gene>
    <name evidence="5" type="primary">lvhB_6</name>
    <name evidence="5" type="ORF">Lrub_0704</name>
</gene>
<dbReference type="SUPFAM" id="SSF52540">
    <property type="entry name" value="P-loop containing nucleoside triphosphate hydrolases"/>
    <property type="match status" value="1"/>
</dbReference>
<evidence type="ECO:0000313" key="5">
    <source>
        <dbReference type="EMBL" id="KTD49605.1"/>
    </source>
</evidence>
<keyword evidence="6" id="KW-1185">Reference proteome</keyword>
<name>A0A0W0XYG0_9GAMM</name>
<dbReference type="STRING" id="458.Lrub_0704"/>
<dbReference type="Proteomes" id="UP000054608">
    <property type="component" value="Unassembled WGS sequence"/>
</dbReference>
<reference evidence="5 6" key="1">
    <citation type="submission" date="2015-11" db="EMBL/GenBank/DDBJ databases">
        <title>Genomic analysis of 38 Legionella species identifies large and diverse effector repertoires.</title>
        <authorList>
            <person name="Burstein D."/>
            <person name="Amaro F."/>
            <person name="Zusman T."/>
            <person name="Lifshitz Z."/>
            <person name="Cohen O."/>
            <person name="Gilbert J.A."/>
            <person name="Pupko T."/>
            <person name="Shuman H.A."/>
            <person name="Segal G."/>
        </authorList>
    </citation>
    <scope>NUCLEOTIDE SEQUENCE [LARGE SCALE GENOMIC DNA]</scope>
    <source>
        <strain evidence="5 6">WA-270A-C2</strain>
    </source>
</reference>
<accession>A0A0W0XYG0</accession>
<evidence type="ECO:0000256" key="3">
    <source>
        <dbReference type="ARBA" id="ARBA00022840"/>
    </source>
</evidence>
<dbReference type="InterPro" id="IPR018145">
    <property type="entry name" value="CagE_TrbE_VirB_cntrl_dom"/>
</dbReference>
<dbReference type="EMBL" id="LNYT01000006">
    <property type="protein sequence ID" value="KTD49605.1"/>
    <property type="molecule type" value="Genomic_DNA"/>
</dbReference>
<dbReference type="InterPro" id="IPR051162">
    <property type="entry name" value="T4SS_component"/>
</dbReference>
<dbReference type="Gene3D" id="3.40.50.300">
    <property type="entry name" value="P-loop containing nucleotide triphosphate hydrolases"/>
    <property type="match status" value="1"/>
</dbReference>
<evidence type="ECO:0000313" key="6">
    <source>
        <dbReference type="Proteomes" id="UP000054608"/>
    </source>
</evidence>
<comment type="caution">
    <text evidence="5">The sequence shown here is derived from an EMBL/GenBank/DDBJ whole genome shotgun (WGS) entry which is preliminary data.</text>
</comment>
<dbReference type="Gene3D" id="1.10.8.730">
    <property type="match status" value="1"/>
</dbReference>
<dbReference type="InterPro" id="IPR004346">
    <property type="entry name" value="CagE_TrbE_VirB"/>
</dbReference>
<dbReference type="GO" id="GO:0005524">
    <property type="term" value="F:ATP binding"/>
    <property type="evidence" value="ECO:0007669"/>
    <property type="project" value="UniProtKB-KW"/>
</dbReference>
<dbReference type="CDD" id="cd01127">
    <property type="entry name" value="TrwB_TraG_TraD_VirD4"/>
    <property type="match status" value="1"/>
</dbReference>
<protein>
    <submittedName>
        <fullName evidence="5">Vir protein</fullName>
    </submittedName>
</protein>